<name>A0A3D9V790_THECX</name>
<gene>
    <name evidence="2" type="ORF">DFJ64_0271</name>
</gene>
<feature type="compositionally biased region" description="Low complexity" evidence="1">
    <location>
        <begin position="132"/>
        <end position="141"/>
    </location>
</feature>
<protein>
    <submittedName>
        <fullName evidence="2">Uncharacterized protein</fullName>
    </submittedName>
</protein>
<dbReference type="EMBL" id="QTUC01000001">
    <property type="protein sequence ID" value="REF34905.1"/>
    <property type="molecule type" value="Genomic_DNA"/>
</dbReference>
<keyword evidence="3" id="KW-1185">Reference proteome</keyword>
<accession>A0A3D9V790</accession>
<evidence type="ECO:0000256" key="1">
    <source>
        <dbReference type="SAM" id="MobiDB-lite"/>
    </source>
</evidence>
<feature type="region of interest" description="Disordered" evidence="1">
    <location>
        <begin position="78"/>
        <end position="141"/>
    </location>
</feature>
<proteinExistence type="predicted"/>
<comment type="caution">
    <text evidence="2">The sequence shown here is derived from an EMBL/GenBank/DDBJ whole genome shotgun (WGS) entry which is preliminary data.</text>
</comment>
<organism evidence="2 3">
    <name type="scientific">Thermasporomyces composti</name>
    <dbReference type="NCBI Taxonomy" id="696763"/>
    <lineage>
        <taxon>Bacteria</taxon>
        <taxon>Bacillati</taxon>
        <taxon>Actinomycetota</taxon>
        <taxon>Actinomycetes</taxon>
        <taxon>Propionibacteriales</taxon>
        <taxon>Nocardioidaceae</taxon>
        <taxon>Thermasporomyces</taxon>
    </lineage>
</organism>
<feature type="compositionally biased region" description="Pro residues" evidence="1">
    <location>
        <begin position="100"/>
        <end position="109"/>
    </location>
</feature>
<feature type="region of interest" description="Disordered" evidence="1">
    <location>
        <begin position="1"/>
        <end position="43"/>
    </location>
</feature>
<feature type="compositionally biased region" description="Polar residues" evidence="1">
    <location>
        <begin position="22"/>
        <end position="34"/>
    </location>
</feature>
<evidence type="ECO:0000313" key="2">
    <source>
        <dbReference type="EMBL" id="REF34905.1"/>
    </source>
</evidence>
<reference evidence="2 3" key="1">
    <citation type="submission" date="2018-08" db="EMBL/GenBank/DDBJ databases">
        <title>Sequencing the genomes of 1000 actinobacteria strains.</title>
        <authorList>
            <person name="Klenk H.-P."/>
        </authorList>
    </citation>
    <scope>NUCLEOTIDE SEQUENCE [LARGE SCALE GENOMIC DNA]</scope>
    <source>
        <strain evidence="2 3">DSM 22891</strain>
    </source>
</reference>
<dbReference type="AlphaFoldDB" id="A0A3D9V790"/>
<evidence type="ECO:0000313" key="3">
    <source>
        <dbReference type="Proteomes" id="UP000256485"/>
    </source>
</evidence>
<feature type="compositionally biased region" description="Low complexity" evidence="1">
    <location>
        <begin position="86"/>
        <end position="99"/>
    </location>
</feature>
<dbReference type="Proteomes" id="UP000256485">
    <property type="component" value="Unassembled WGS sequence"/>
</dbReference>
<sequence>MSVTPGRQWPSRPDDRRGRTLLSPQHLSRSQHQGGSHHGEVRCPVANRSSTSLGVRALTLVAILAAILSACGDERSVSTAARRGSQARTPTPQATTPSRPATPPSPPATSPTRTPDTEARTPGTEPPRTPPRSRATPPDATGELLRISAAESTGDGRSLQLTYTLPTPCSPGLREAHVTERPDEVVVTLYRRSPRPGDEGVFCSQVLTEKSVTVRLERPLGDRTLVDGSSGSQVPVARR</sequence>